<dbReference type="PROSITE" id="PS50011">
    <property type="entry name" value="PROTEIN_KINASE_DOM"/>
    <property type="match status" value="1"/>
</dbReference>
<dbReference type="InterPro" id="IPR011009">
    <property type="entry name" value="Kinase-like_dom_sf"/>
</dbReference>
<name>A0ABR2JF04_9EUKA</name>
<reference evidence="7 8" key="1">
    <citation type="submission" date="2024-04" db="EMBL/GenBank/DDBJ databases">
        <title>Tritrichomonas musculus Genome.</title>
        <authorList>
            <person name="Alves-Ferreira E."/>
            <person name="Grigg M."/>
            <person name="Lorenzi H."/>
            <person name="Galac M."/>
        </authorList>
    </citation>
    <scope>NUCLEOTIDE SEQUENCE [LARGE SCALE GENOMIC DNA]</scope>
    <source>
        <strain evidence="7 8">EAF2021</strain>
    </source>
</reference>
<keyword evidence="4" id="KW-0175">Coiled coil</keyword>
<dbReference type="InterPro" id="IPR000719">
    <property type="entry name" value="Prot_kinase_dom"/>
</dbReference>
<proteinExistence type="predicted"/>
<feature type="domain" description="Protein kinase" evidence="6">
    <location>
        <begin position="530"/>
        <end position="778"/>
    </location>
</feature>
<organism evidence="7 8">
    <name type="scientific">Tritrichomonas musculus</name>
    <dbReference type="NCBI Taxonomy" id="1915356"/>
    <lineage>
        <taxon>Eukaryota</taxon>
        <taxon>Metamonada</taxon>
        <taxon>Parabasalia</taxon>
        <taxon>Tritrichomonadida</taxon>
        <taxon>Tritrichomonadidae</taxon>
        <taxon>Tritrichomonas</taxon>
    </lineage>
</organism>
<dbReference type="PANTHER" id="PTHR44329">
    <property type="entry name" value="SERINE/THREONINE-PROTEIN KINASE TNNI3K-RELATED"/>
    <property type="match status" value="1"/>
</dbReference>
<evidence type="ECO:0000256" key="5">
    <source>
        <dbReference type="SAM" id="MobiDB-lite"/>
    </source>
</evidence>
<evidence type="ECO:0000256" key="3">
    <source>
        <dbReference type="PROSITE-ProRule" id="PRU10141"/>
    </source>
</evidence>
<dbReference type="EMBL" id="JAPFFF010000012">
    <property type="protein sequence ID" value="KAK8876123.1"/>
    <property type="molecule type" value="Genomic_DNA"/>
</dbReference>
<keyword evidence="2 3" id="KW-0067">ATP-binding</keyword>
<keyword evidence="1 3" id="KW-0547">Nucleotide-binding</keyword>
<feature type="compositionally biased region" description="Basic and acidic residues" evidence="5">
    <location>
        <begin position="370"/>
        <end position="389"/>
    </location>
</feature>
<comment type="caution">
    <text evidence="7">The sequence shown here is derived from an EMBL/GenBank/DDBJ whole genome shotgun (WGS) entry which is preliminary data.</text>
</comment>
<dbReference type="InterPro" id="IPR051681">
    <property type="entry name" value="Ser/Thr_Kinases-Pseudokinases"/>
</dbReference>
<dbReference type="PROSITE" id="PS00107">
    <property type="entry name" value="PROTEIN_KINASE_ATP"/>
    <property type="match status" value="1"/>
</dbReference>
<dbReference type="Proteomes" id="UP001470230">
    <property type="component" value="Unassembled WGS sequence"/>
</dbReference>
<dbReference type="SMART" id="SM00220">
    <property type="entry name" value="S_TKc"/>
    <property type="match status" value="1"/>
</dbReference>
<evidence type="ECO:0000259" key="6">
    <source>
        <dbReference type="PROSITE" id="PS50011"/>
    </source>
</evidence>
<feature type="region of interest" description="Disordered" evidence="5">
    <location>
        <begin position="370"/>
        <end position="394"/>
    </location>
</feature>
<feature type="compositionally biased region" description="Polar residues" evidence="5">
    <location>
        <begin position="255"/>
        <end position="264"/>
    </location>
</feature>
<evidence type="ECO:0000256" key="4">
    <source>
        <dbReference type="SAM" id="Coils"/>
    </source>
</evidence>
<evidence type="ECO:0000313" key="7">
    <source>
        <dbReference type="EMBL" id="KAK8876123.1"/>
    </source>
</evidence>
<dbReference type="Pfam" id="PF00069">
    <property type="entry name" value="Pkinase"/>
    <property type="match status" value="1"/>
</dbReference>
<sequence>MSTYSSPDASINQSFNDLSMNINAIFSIITNFCNTFNISYLKQQYTQNMQSFQHNANQQLFYTVLNQISTFYDSFFSIQNQNQNIIQNCFNSISQKISEQQNLINENESLKSQIECLRLSQSQQNSAQNAKSDNKLTKIIESLKTEIHTLKVDIDVLKRENKHLKDKNFALTENSGAYYAKGKKDLKAESDRFRKISDGLFLENLKLVRENSDLKIQVQKLAAENMQLKSQIISNNSANFNSSLHLSQQSSNSSTEFQELTNKNKQLSDEREALKQQVVVLQQNNYKCEDQIKNLKQQLRQLNYEKDSLDSQMKNLTDENHRLASQVTNLGSQLNKQAEESKGKSSWFSSRSSELEKKIESLNSQIADKDKRIDHYKQSSEALTKKSQEDQETISQLNGNVQSLEKQVQDKDEQIKTLNDDKNQLQKEYNDLSENHNQMKATIPIYRGIFQKINSNCEEETPKKLESFQNSALDKISELSQKIDDIKSKLAEVPKNDKSNCEEELRANIQCLKQRTKEIEILDSRTIHDLENLGRIGLGNGAEVVKVARKTMYALKIMDITTGNTHESFEHFINEYEIMNMMDHPNILKTHGIFLSDETNPPSILLDLCPMNLHKVITEKLFNNAKIVFMIYQIAEGMRYVHFQKVIHRDLKPTNILIESDGTIKICDFGISKLMTAGEQVTKGIGTQKFMSPEVMNEEDYNEKADVYSFGVIVFFILSGGEMPRISIRDICNGQKAEIPTTFTSFSNDLIDSCWNFKPDERPSFNDICEDIEHHEFNLLELTEQERNEVETLIKQHKEKIPPYSS</sequence>
<dbReference type="Gene3D" id="1.10.287.1490">
    <property type="match status" value="1"/>
</dbReference>
<dbReference type="PROSITE" id="PS00108">
    <property type="entry name" value="PROTEIN_KINASE_ST"/>
    <property type="match status" value="1"/>
</dbReference>
<evidence type="ECO:0000256" key="2">
    <source>
        <dbReference type="ARBA" id="ARBA00022840"/>
    </source>
</evidence>
<feature type="coiled-coil region" evidence="4">
    <location>
        <begin position="204"/>
        <end position="231"/>
    </location>
</feature>
<feature type="binding site" evidence="3">
    <location>
        <position position="556"/>
    </location>
    <ligand>
        <name>ATP</name>
        <dbReference type="ChEBI" id="CHEBI:30616"/>
    </ligand>
</feature>
<accession>A0ABR2JF04</accession>
<keyword evidence="8" id="KW-1185">Reference proteome</keyword>
<feature type="coiled-coil region" evidence="4">
    <location>
        <begin position="93"/>
        <end position="174"/>
    </location>
</feature>
<feature type="compositionally biased region" description="Low complexity" evidence="5">
    <location>
        <begin position="243"/>
        <end position="254"/>
    </location>
</feature>
<dbReference type="SUPFAM" id="SSF56112">
    <property type="entry name" value="Protein kinase-like (PK-like)"/>
    <property type="match status" value="1"/>
</dbReference>
<dbReference type="SUPFAM" id="SSF46579">
    <property type="entry name" value="Prefoldin"/>
    <property type="match status" value="1"/>
</dbReference>
<evidence type="ECO:0000256" key="1">
    <source>
        <dbReference type="ARBA" id="ARBA00022741"/>
    </source>
</evidence>
<protein>
    <recommendedName>
        <fullName evidence="6">Protein kinase domain-containing protein</fullName>
    </recommendedName>
</protein>
<dbReference type="InterPro" id="IPR008271">
    <property type="entry name" value="Ser/Thr_kinase_AS"/>
</dbReference>
<evidence type="ECO:0000313" key="8">
    <source>
        <dbReference type="Proteomes" id="UP001470230"/>
    </source>
</evidence>
<dbReference type="InterPro" id="IPR017441">
    <property type="entry name" value="Protein_kinase_ATP_BS"/>
</dbReference>
<dbReference type="Gene3D" id="1.10.510.10">
    <property type="entry name" value="Transferase(Phosphotransferase) domain 1"/>
    <property type="match status" value="1"/>
</dbReference>
<gene>
    <name evidence="7" type="ORF">M9Y10_006311</name>
</gene>
<feature type="region of interest" description="Disordered" evidence="5">
    <location>
        <begin position="243"/>
        <end position="264"/>
    </location>
</feature>
<feature type="coiled-coil region" evidence="4">
    <location>
        <begin position="469"/>
        <end position="522"/>
    </location>
</feature>